<dbReference type="PANTHER" id="PTHR34556">
    <property type="match status" value="1"/>
</dbReference>
<dbReference type="InterPro" id="IPR009472">
    <property type="entry name" value="Tab2-like"/>
</dbReference>
<keyword evidence="4" id="KW-1185">Reference proteome</keyword>
<comment type="caution">
    <text evidence="3">The sequence shown here is derived from an EMBL/GenBank/DDBJ whole genome shotgun (WGS) entry which is preliminary data.</text>
</comment>
<dbReference type="PANTHER" id="PTHR34556:SF2">
    <property type="entry name" value="PROTEIN TAB2 HOMOLOG, CHLOROPLASTIC"/>
    <property type="match status" value="1"/>
</dbReference>
<accession>A0A5M3T726</accession>
<dbReference type="InterPro" id="IPR046760">
    <property type="entry name" value="Tab2-like_N"/>
</dbReference>
<dbReference type="InterPro" id="IPR046761">
    <property type="entry name" value="Tab2-like_C"/>
</dbReference>
<feature type="domain" description="RNA-binding protein Tab2/Atab2 C-terminal" evidence="2">
    <location>
        <begin position="132"/>
        <end position="283"/>
    </location>
</feature>
<dbReference type="RefSeq" id="WP_006619953.1">
    <property type="nucleotide sequence ID" value="NZ_BIMW01000134.1"/>
</dbReference>
<evidence type="ECO:0000259" key="1">
    <source>
        <dbReference type="Pfam" id="PF06485"/>
    </source>
</evidence>
<feature type="domain" description="RNA-binding protein Tab2-like N-terminal" evidence="1">
    <location>
        <begin position="5"/>
        <end position="115"/>
    </location>
</feature>
<dbReference type="Pfam" id="PF06485">
    <property type="entry name" value="Tab2-like_N"/>
    <property type="match status" value="1"/>
</dbReference>
<dbReference type="Pfam" id="PF20429">
    <property type="entry name" value="Tab2-like_C"/>
    <property type="match status" value="1"/>
</dbReference>
<sequence length="287" mass="32501">MKGTIWELDFYSRPLRDEDGKKVWEVIICETPLDVRSRPESLFRYTQFCPSTQVNSIWLQGAIEEAIAQAPLPPSKIRFFRRPMANMISKAAEGLDIPASASRRTYTLFQWLQERIDKVYPTYPNYQEGTNPSVQFVSGEPQPLPDALQGEQWAIVSLEAAAFQDMPEWDIGFGEAFSLPMMGLSPETLVPGLIIFSTRAIPLAAWMSGLELAFLRLLETPRPSLILETGENESWILANLTDSKTQTEARNFEQAKLSAKNVHFLAIQSDPNSESFAGFWMLQQLDF</sequence>
<gene>
    <name evidence="3" type="ORF">NIES46_35680</name>
</gene>
<evidence type="ECO:0000313" key="4">
    <source>
        <dbReference type="Proteomes" id="UP000326169"/>
    </source>
</evidence>
<evidence type="ECO:0008006" key="5">
    <source>
        <dbReference type="Google" id="ProtNLM"/>
    </source>
</evidence>
<proteinExistence type="predicted"/>
<dbReference type="Proteomes" id="UP000326169">
    <property type="component" value="Unassembled WGS sequence"/>
</dbReference>
<name>A0A5M3T726_LIMPL</name>
<evidence type="ECO:0000259" key="2">
    <source>
        <dbReference type="Pfam" id="PF20429"/>
    </source>
</evidence>
<organism evidence="3 4">
    <name type="scientific">Limnospira platensis NIES-46</name>
    <dbReference type="NCBI Taxonomy" id="1236695"/>
    <lineage>
        <taxon>Bacteria</taxon>
        <taxon>Bacillati</taxon>
        <taxon>Cyanobacteriota</taxon>
        <taxon>Cyanophyceae</taxon>
        <taxon>Oscillatoriophycideae</taxon>
        <taxon>Oscillatoriales</taxon>
        <taxon>Sirenicapillariaceae</taxon>
        <taxon>Limnospira</taxon>
    </lineage>
</organism>
<dbReference type="EMBL" id="BIMW01000134">
    <property type="protein sequence ID" value="GCE95503.1"/>
    <property type="molecule type" value="Genomic_DNA"/>
</dbReference>
<reference evidence="3 4" key="1">
    <citation type="journal article" date="2019" name="J Genomics">
        <title>The Draft Genome of a Hydrogen-producing Cyanobacterium, Arthrospira platensis NIES-46.</title>
        <authorList>
            <person name="Suzuki S."/>
            <person name="Yamaguchi H."/>
            <person name="Kawachi M."/>
        </authorList>
    </citation>
    <scope>NUCLEOTIDE SEQUENCE [LARGE SCALE GENOMIC DNA]</scope>
    <source>
        <strain evidence="3 4">NIES-46</strain>
    </source>
</reference>
<dbReference type="GeneID" id="301684350"/>
<protein>
    <recommendedName>
        <fullName evidence="5">DUF1092 family protein</fullName>
    </recommendedName>
</protein>
<evidence type="ECO:0000313" key="3">
    <source>
        <dbReference type="EMBL" id="GCE95503.1"/>
    </source>
</evidence>